<dbReference type="RefSeq" id="WP_188091924.1">
    <property type="nucleotide sequence ID" value="NZ_JACVFC010000006.1"/>
</dbReference>
<gene>
    <name evidence="1" type="ORF">ICL07_30965</name>
</gene>
<evidence type="ECO:0000313" key="2">
    <source>
        <dbReference type="Proteomes" id="UP000659124"/>
    </source>
</evidence>
<dbReference type="Proteomes" id="UP000659124">
    <property type="component" value="Unassembled WGS sequence"/>
</dbReference>
<protein>
    <submittedName>
        <fullName evidence="1">Uncharacterized protein</fullName>
    </submittedName>
</protein>
<proteinExistence type="predicted"/>
<organism evidence="1 2">
    <name type="scientific">Chitinophaga qingshengii</name>
    <dbReference type="NCBI Taxonomy" id="1569794"/>
    <lineage>
        <taxon>Bacteria</taxon>
        <taxon>Pseudomonadati</taxon>
        <taxon>Bacteroidota</taxon>
        <taxon>Chitinophagia</taxon>
        <taxon>Chitinophagales</taxon>
        <taxon>Chitinophagaceae</taxon>
        <taxon>Chitinophaga</taxon>
    </lineage>
</organism>
<dbReference type="EMBL" id="JACVFC010000006">
    <property type="protein sequence ID" value="MBC9934840.1"/>
    <property type="molecule type" value="Genomic_DNA"/>
</dbReference>
<keyword evidence="2" id="KW-1185">Reference proteome</keyword>
<evidence type="ECO:0000313" key="1">
    <source>
        <dbReference type="EMBL" id="MBC9934840.1"/>
    </source>
</evidence>
<reference evidence="1 2" key="1">
    <citation type="submission" date="2020-09" db="EMBL/GenBank/DDBJ databases">
        <title>Genome sequences of type strains of Chitinophaga qingshengii and Chitinophaga varians.</title>
        <authorList>
            <person name="Kittiwongwattana C."/>
        </authorList>
    </citation>
    <scope>NUCLEOTIDE SEQUENCE [LARGE SCALE GENOMIC DNA]</scope>
    <source>
        <strain evidence="1 2">JCM 30026</strain>
    </source>
</reference>
<sequence length="66" mass="7589">MVLVFGWASTYNKQKRVVAARSTLGVSPFILSCYQKFYWVNAGISMNSYHAKIKRQLYKEPVTQAI</sequence>
<name>A0ABR7TYG4_9BACT</name>
<accession>A0ABR7TYG4</accession>
<comment type="caution">
    <text evidence="1">The sequence shown here is derived from an EMBL/GenBank/DDBJ whole genome shotgun (WGS) entry which is preliminary data.</text>
</comment>